<evidence type="ECO:0000256" key="2">
    <source>
        <dbReference type="ARBA" id="ARBA00022679"/>
    </source>
</evidence>
<keyword evidence="2 5" id="KW-0808">Transferase</keyword>
<comment type="similarity">
    <text evidence="5 6">Belongs to the class I-like SAM-binding methyltransferase superfamily. C5-methyltransferase family.</text>
</comment>
<keyword evidence="4" id="KW-0680">Restriction system</keyword>
<dbReference type="PANTHER" id="PTHR10629:SF52">
    <property type="entry name" value="DNA (CYTOSINE-5)-METHYLTRANSFERASE 1"/>
    <property type="match status" value="1"/>
</dbReference>
<organism evidence="8">
    <name type="scientific">Geobacillus stearothermophilus</name>
    <name type="common">Bacillus stearothermophilus</name>
    <dbReference type="NCBI Taxonomy" id="1422"/>
    <lineage>
        <taxon>Bacteria</taxon>
        <taxon>Bacillati</taxon>
        <taxon>Bacillota</taxon>
        <taxon>Bacilli</taxon>
        <taxon>Bacillales</taxon>
        <taxon>Anoxybacillaceae</taxon>
        <taxon>Geobacillus</taxon>
    </lineage>
</organism>
<dbReference type="AlphaFoldDB" id="O30877"/>
<dbReference type="EC" id="2.1.1.37" evidence="7"/>
<evidence type="ECO:0000256" key="7">
    <source>
        <dbReference type="RuleBase" id="RU000417"/>
    </source>
</evidence>
<dbReference type="InterPro" id="IPR050390">
    <property type="entry name" value="C5-Methyltransferase"/>
</dbReference>
<dbReference type="InterPro" id="IPR001525">
    <property type="entry name" value="C5_MeTfrase"/>
</dbReference>
<reference evidence="8" key="1">
    <citation type="journal article" date="1997" name="Nucleic Acids Res.">
        <title>Cloning of the BssHII restriction-modification system in Escherichia coli : BssHII methyltransferase contains circularly permuted cytosine-5 methyltransferase motifs.</title>
        <authorList>
            <person name="Xu S."/>
            <person name="Xiao J."/>
            <person name="Posfai J."/>
            <person name="Maunus R."/>
            <person name="Benner J. 2nd"/>
        </authorList>
    </citation>
    <scope>NUCLEOTIDE SEQUENCE</scope>
    <source>
        <strain evidence="8">H3</strain>
    </source>
</reference>
<evidence type="ECO:0000256" key="4">
    <source>
        <dbReference type="ARBA" id="ARBA00022747"/>
    </source>
</evidence>
<dbReference type="InterPro" id="IPR029063">
    <property type="entry name" value="SAM-dependent_MTases_sf"/>
</dbReference>
<dbReference type="Gene3D" id="3.40.50.150">
    <property type="entry name" value="Vaccinia Virus protein VP39"/>
    <property type="match status" value="1"/>
</dbReference>
<sequence>MNGLEKTSNSDESFDFVFNHVFRRSGSEVQKRIDALKIGQKMQDLPEELWHDSFRYYVKEDPNRRGGPNMRMIRLDPSKPSLTVTGYIFNKFVHPYENRFITVREAARLQGFPDSLKFEGSLTSTQMQVGNAVPVQLAKAVFEAVLISVRKLGYGKRNLTAFSLFSGAGGLDIGAEQATYKSMKIETLVTLDNWKDACDTLRGFYQGRTSVLQGDISEIQDPKLLWHQESQHDQIPDIVFGGPPCQAFSQAGKQKATNDPRGNLIYEYLRFIEKINPPFFVMENVANLKGVQRGELYQDILERMSNLGYNVTVAPLLAADYGAPQLRKRLIFLGCKKEFGVMELPVPTHSNTPDLLSPNPYVTVGEAFKGLPKLV</sequence>
<dbReference type="GO" id="GO:0009307">
    <property type="term" value="P:DNA restriction-modification system"/>
    <property type="evidence" value="ECO:0007669"/>
    <property type="project" value="UniProtKB-KW"/>
</dbReference>
<keyword evidence="3 5" id="KW-0949">S-adenosyl-L-methionine</keyword>
<dbReference type="GO" id="GO:0044027">
    <property type="term" value="P:negative regulation of gene expression via chromosomal CpG island methylation"/>
    <property type="evidence" value="ECO:0007669"/>
    <property type="project" value="TreeGrafter"/>
</dbReference>
<accession>O30877</accession>
<dbReference type="Gene3D" id="3.90.120.10">
    <property type="entry name" value="DNA Methylase, subunit A, domain 2"/>
    <property type="match status" value="1"/>
</dbReference>
<dbReference type="InterPro" id="IPR018117">
    <property type="entry name" value="C5_DNA_meth_AS"/>
</dbReference>
<dbReference type="EMBL" id="AF020002">
    <property type="protein sequence ID" value="AAC45757.1"/>
    <property type="molecule type" value="Genomic_DNA"/>
</dbReference>
<proteinExistence type="inferred from homology"/>
<evidence type="ECO:0000256" key="1">
    <source>
        <dbReference type="ARBA" id="ARBA00022603"/>
    </source>
</evidence>
<dbReference type="PRO" id="PR:O30877"/>
<dbReference type="NCBIfam" id="TIGR00675">
    <property type="entry name" value="dcm"/>
    <property type="match status" value="1"/>
</dbReference>
<dbReference type="GO" id="GO:0003677">
    <property type="term" value="F:DNA binding"/>
    <property type="evidence" value="ECO:0007669"/>
    <property type="project" value="TreeGrafter"/>
</dbReference>
<dbReference type="GO" id="GO:0003886">
    <property type="term" value="F:DNA (cytosine-5-)-methyltransferase activity"/>
    <property type="evidence" value="ECO:0007669"/>
    <property type="project" value="UniProtKB-EC"/>
</dbReference>
<dbReference type="SUPFAM" id="SSF53335">
    <property type="entry name" value="S-adenosyl-L-methionine-dependent methyltransferases"/>
    <property type="match status" value="2"/>
</dbReference>
<dbReference type="Pfam" id="PF00145">
    <property type="entry name" value="DNA_methylase"/>
    <property type="match status" value="2"/>
</dbReference>
<dbReference type="PROSITE" id="PS51679">
    <property type="entry name" value="SAM_MT_C5"/>
    <property type="match status" value="1"/>
</dbReference>
<protein>
    <recommendedName>
        <fullName evidence="7">Cytosine-specific methyltransferase</fullName>
        <ecNumber evidence="7">2.1.1.37</ecNumber>
    </recommendedName>
</protein>
<name>O30877_GEOSE</name>
<evidence type="ECO:0000256" key="6">
    <source>
        <dbReference type="RuleBase" id="RU000416"/>
    </source>
</evidence>
<dbReference type="PANTHER" id="PTHR10629">
    <property type="entry name" value="CYTOSINE-SPECIFIC METHYLTRANSFERASE"/>
    <property type="match status" value="1"/>
</dbReference>
<dbReference type="PRINTS" id="PR00105">
    <property type="entry name" value="C5METTRFRASE"/>
</dbReference>
<gene>
    <name evidence="8" type="primary">bssHIIM</name>
</gene>
<evidence type="ECO:0000313" key="8">
    <source>
        <dbReference type="EMBL" id="AAC45757.1"/>
    </source>
</evidence>
<dbReference type="PROSITE" id="PS00094">
    <property type="entry name" value="C5_MTASE_1"/>
    <property type="match status" value="1"/>
</dbReference>
<feature type="active site" evidence="5">
    <location>
        <position position="245"/>
    </location>
</feature>
<comment type="catalytic activity">
    <reaction evidence="7">
        <text>a 2'-deoxycytidine in DNA + S-adenosyl-L-methionine = a 5-methyl-2'-deoxycytidine in DNA + S-adenosyl-L-homocysteine + H(+)</text>
        <dbReference type="Rhea" id="RHEA:13681"/>
        <dbReference type="Rhea" id="RHEA-COMP:11369"/>
        <dbReference type="Rhea" id="RHEA-COMP:11370"/>
        <dbReference type="ChEBI" id="CHEBI:15378"/>
        <dbReference type="ChEBI" id="CHEBI:57856"/>
        <dbReference type="ChEBI" id="CHEBI:59789"/>
        <dbReference type="ChEBI" id="CHEBI:85452"/>
        <dbReference type="ChEBI" id="CHEBI:85454"/>
        <dbReference type="EC" id="2.1.1.37"/>
    </reaction>
</comment>
<evidence type="ECO:0000256" key="5">
    <source>
        <dbReference type="PROSITE-ProRule" id="PRU01016"/>
    </source>
</evidence>
<keyword evidence="1 5" id="KW-0489">Methyltransferase</keyword>
<evidence type="ECO:0000256" key="3">
    <source>
        <dbReference type="ARBA" id="ARBA00022691"/>
    </source>
</evidence>
<dbReference type="GO" id="GO:0032259">
    <property type="term" value="P:methylation"/>
    <property type="evidence" value="ECO:0007669"/>
    <property type="project" value="UniProtKB-KW"/>
</dbReference>